<dbReference type="InterPro" id="IPR001647">
    <property type="entry name" value="HTH_TetR"/>
</dbReference>
<evidence type="ECO:0000256" key="4">
    <source>
        <dbReference type="PROSITE-ProRule" id="PRU00335"/>
    </source>
</evidence>
<dbReference type="PRINTS" id="PR00455">
    <property type="entry name" value="HTHTETR"/>
</dbReference>
<dbReference type="InterPro" id="IPR041612">
    <property type="entry name" value="YfiR_C"/>
</dbReference>
<gene>
    <name evidence="6" type="primary">yfiR</name>
    <name evidence="6" type="ORF">GCM10007096_01900</name>
</gene>
<feature type="DNA-binding region" description="H-T-H motif" evidence="4">
    <location>
        <begin position="33"/>
        <end position="52"/>
    </location>
</feature>
<feature type="domain" description="HTH tetR-type" evidence="5">
    <location>
        <begin position="10"/>
        <end position="70"/>
    </location>
</feature>
<reference evidence="6" key="1">
    <citation type="journal article" date="2014" name="Int. J. Syst. Evol. Microbiol.">
        <title>Complete genome sequence of Corynebacterium casei LMG S-19264T (=DSM 44701T), isolated from a smear-ripened cheese.</title>
        <authorList>
            <consortium name="US DOE Joint Genome Institute (JGI-PGF)"/>
            <person name="Walter F."/>
            <person name="Albersmeier A."/>
            <person name="Kalinowski J."/>
            <person name="Ruckert C."/>
        </authorList>
    </citation>
    <scope>NUCLEOTIDE SEQUENCE</scope>
    <source>
        <strain evidence="6">CGMCC 1.12777</strain>
    </source>
</reference>
<proteinExistence type="predicted"/>
<dbReference type="GO" id="GO:0003677">
    <property type="term" value="F:DNA binding"/>
    <property type="evidence" value="ECO:0007669"/>
    <property type="project" value="UniProtKB-UniRule"/>
</dbReference>
<protein>
    <submittedName>
        <fullName evidence="6">Putative HTH-type transcriptional regulator YfiR</fullName>
    </submittedName>
</protein>
<name>A0A8J2ZR62_9BACL</name>
<dbReference type="AlphaFoldDB" id="A0A8J2ZR62"/>
<keyword evidence="2 4" id="KW-0238">DNA-binding</keyword>
<organism evidence="6 7">
    <name type="scientific">Pullulanibacillus pueri</name>
    <dbReference type="NCBI Taxonomy" id="1437324"/>
    <lineage>
        <taxon>Bacteria</taxon>
        <taxon>Bacillati</taxon>
        <taxon>Bacillota</taxon>
        <taxon>Bacilli</taxon>
        <taxon>Bacillales</taxon>
        <taxon>Sporolactobacillaceae</taxon>
        <taxon>Pullulanibacillus</taxon>
    </lineage>
</organism>
<dbReference type="Pfam" id="PF17922">
    <property type="entry name" value="TetR_C_17"/>
    <property type="match status" value="1"/>
</dbReference>
<keyword evidence="7" id="KW-1185">Reference proteome</keyword>
<evidence type="ECO:0000313" key="7">
    <source>
        <dbReference type="Proteomes" id="UP000656813"/>
    </source>
</evidence>
<dbReference type="Proteomes" id="UP000656813">
    <property type="component" value="Unassembled WGS sequence"/>
</dbReference>
<dbReference type="EMBL" id="BMFV01000001">
    <property type="protein sequence ID" value="GGH74056.1"/>
    <property type="molecule type" value="Genomic_DNA"/>
</dbReference>
<comment type="caution">
    <text evidence="6">The sequence shown here is derived from an EMBL/GenBank/DDBJ whole genome shotgun (WGS) entry which is preliminary data.</text>
</comment>
<dbReference type="InterPro" id="IPR036271">
    <property type="entry name" value="Tet_transcr_reg_TetR-rel_C_sf"/>
</dbReference>
<evidence type="ECO:0000259" key="5">
    <source>
        <dbReference type="PROSITE" id="PS50977"/>
    </source>
</evidence>
<dbReference type="Pfam" id="PF00440">
    <property type="entry name" value="TetR_N"/>
    <property type="match status" value="1"/>
</dbReference>
<evidence type="ECO:0000256" key="1">
    <source>
        <dbReference type="ARBA" id="ARBA00023015"/>
    </source>
</evidence>
<keyword evidence="3" id="KW-0804">Transcription</keyword>
<dbReference type="Gene3D" id="1.10.357.10">
    <property type="entry name" value="Tetracycline Repressor, domain 2"/>
    <property type="match status" value="1"/>
</dbReference>
<keyword evidence="1" id="KW-0805">Transcription regulation</keyword>
<dbReference type="PANTHER" id="PTHR47506">
    <property type="entry name" value="TRANSCRIPTIONAL REGULATORY PROTEIN"/>
    <property type="match status" value="1"/>
</dbReference>
<dbReference type="PROSITE" id="PS50977">
    <property type="entry name" value="HTH_TETR_2"/>
    <property type="match status" value="1"/>
</dbReference>
<evidence type="ECO:0000256" key="3">
    <source>
        <dbReference type="ARBA" id="ARBA00023163"/>
    </source>
</evidence>
<dbReference type="InterPro" id="IPR009057">
    <property type="entry name" value="Homeodomain-like_sf"/>
</dbReference>
<dbReference type="PANTHER" id="PTHR47506:SF6">
    <property type="entry name" value="HTH-TYPE TRANSCRIPTIONAL REPRESSOR NEMR"/>
    <property type="match status" value="1"/>
</dbReference>
<dbReference type="SUPFAM" id="SSF48498">
    <property type="entry name" value="Tetracyclin repressor-like, C-terminal domain"/>
    <property type="match status" value="1"/>
</dbReference>
<sequence length="207" mass="24217">MPKVTQEHIQKRKDEILDAAERVFKRKGFEPTTMKDVVEETQMSRGGVYQYFSNTENMFEAIHDRHLKQLPHQLEHLLDQNGTVWEALLTYLHHYYIDNTSQYDVRFGMVAYEYSVTSWRNERHRRFMLNKSQESITAFTDFLQKGVDRGEFSPLQPLKTITFFMFNITDGLMLHASIDDDTSVINGQLEGLKLYLQTALGVNAKDV</sequence>
<evidence type="ECO:0000313" key="6">
    <source>
        <dbReference type="EMBL" id="GGH74056.1"/>
    </source>
</evidence>
<reference evidence="6" key="2">
    <citation type="submission" date="2020-09" db="EMBL/GenBank/DDBJ databases">
        <authorList>
            <person name="Sun Q."/>
            <person name="Zhou Y."/>
        </authorList>
    </citation>
    <scope>NUCLEOTIDE SEQUENCE</scope>
    <source>
        <strain evidence="6">CGMCC 1.12777</strain>
    </source>
</reference>
<dbReference type="Gene3D" id="1.10.10.60">
    <property type="entry name" value="Homeodomain-like"/>
    <property type="match status" value="1"/>
</dbReference>
<accession>A0A8J2ZR62</accession>
<evidence type="ECO:0000256" key="2">
    <source>
        <dbReference type="ARBA" id="ARBA00023125"/>
    </source>
</evidence>
<dbReference type="SUPFAM" id="SSF46689">
    <property type="entry name" value="Homeodomain-like"/>
    <property type="match status" value="1"/>
</dbReference>